<keyword evidence="2" id="KW-0732">Signal</keyword>
<feature type="signal peptide" evidence="2">
    <location>
        <begin position="1"/>
        <end position="20"/>
    </location>
</feature>
<feature type="compositionally biased region" description="Acidic residues" evidence="1">
    <location>
        <begin position="333"/>
        <end position="344"/>
    </location>
</feature>
<dbReference type="EMBL" id="JAACJN010000024">
    <property type="protein sequence ID" value="KAF5389041.1"/>
    <property type="molecule type" value="Genomic_DNA"/>
</dbReference>
<name>A0A8H5HSY2_9AGAR</name>
<evidence type="ECO:0000313" key="3">
    <source>
        <dbReference type="EMBL" id="KAF5389041.1"/>
    </source>
</evidence>
<evidence type="ECO:0000256" key="2">
    <source>
        <dbReference type="SAM" id="SignalP"/>
    </source>
</evidence>
<feature type="compositionally biased region" description="Polar residues" evidence="1">
    <location>
        <begin position="347"/>
        <end position="358"/>
    </location>
</feature>
<evidence type="ECO:0000313" key="4">
    <source>
        <dbReference type="Proteomes" id="UP000518752"/>
    </source>
</evidence>
<feature type="compositionally biased region" description="Basic residues" evidence="1">
    <location>
        <begin position="364"/>
        <end position="373"/>
    </location>
</feature>
<keyword evidence="4" id="KW-1185">Reference proteome</keyword>
<reference evidence="3 4" key="1">
    <citation type="journal article" date="2020" name="ISME J.">
        <title>Uncovering the hidden diversity of litter-decomposition mechanisms in mushroom-forming fungi.</title>
        <authorList>
            <person name="Floudas D."/>
            <person name="Bentzer J."/>
            <person name="Ahren D."/>
            <person name="Johansson T."/>
            <person name="Persson P."/>
            <person name="Tunlid A."/>
        </authorList>
    </citation>
    <scope>NUCLEOTIDE SEQUENCE [LARGE SCALE GENOMIC DNA]</scope>
    <source>
        <strain evidence="3 4">CBS 406.79</strain>
    </source>
</reference>
<feature type="region of interest" description="Disordered" evidence="1">
    <location>
        <begin position="325"/>
        <end position="373"/>
    </location>
</feature>
<feature type="chain" id="PRO_5034119786" evidence="2">
    <location>
        <begin position="21"/>
        <end position="373"/>
    </location>
</feature>
<proteinExistence type="predicted"/>
<evidence type="ECO:0000256" key="1">
    <source>
        <dbReference type="SAM" id="MobiDB-lite"/>
    </source>
</evidence>
<comment type="caution">
    <text evidence="3">The sequence shown here is derived from an EMBL/GenBank/DDBJ whole genome shotgun (WGS) entry which is preliminary data.</text>
</comment>
<protein>
    <submittedName>
        <fullName evidence="3">Uncharacterized protein</fullName>
    </submittedName>
</protein>
<dbReference type="AlphaFoldDB" id="A0A8H5HSY2"/>
<dbReference type="Proteomes" id="UP000518752">
    <property type="component" value="Unassembled WGS sequence"/>
</dbReference>
<accession>A0A8H5HSY2</accession>
<sequence length="373" mass="41798">MNDIHLYVELLFLFVTLIWIMDELLQKHREKLVDSDLYHYLPNIALSDFVWTRPRGTNTKVLVKSDGDNNMRDGDEDEAIFSIIATVSKEDTYIKADGNYAGPTEYVKDLADVKLAFALTPVTNHQQLSQDFANAVSLIKKLRADTGLLGRKEGIVIKSGNVDKIRLQYCVFRKRTAEDDINAGKDNDANPVSEYNYRGYPVDSSQARLELKDMGKSRSNESIFNVIPFMTEHGQCVPPSQYRELLIGSTVNAIFSVSHNAIAKGNVDRFTADLVGMSIVAPVAVDSPERYTNIQLSFPRLSSAAKRKATEAFARQFSFIESQNASTLSSSELETERENEDTDTAESSNTANSSQTPLEESTRKKEKKKSRLN</sequence>
<gene>
    <name evidence="3" type="ORF">D9757_004878</name>
</gene>
<organism evidence="3 4">
    <name type="scientific">Collybiopsis confluens</name>
    <dbReference type="NCBI Taxonomy" id="2823264"/>
    <lineage>
        <taxon>Eukaryota</taxon>
        <taxon>Fungi</taxon>
        <taxon>Dikarya</taxon>
        <taxon>Basidiomycota</taxon>
        <taxon>Agaricomycotina</taxon>
        <taxon>Agaricomycetes</taxon>
        <taxon>Agaricomycetidae</taxon>
        <taxon>Agaricales</taxon>
        <taxon>Marasmiineae</taxon>
        <taxon>Omphalotaceae</taxon>
        <taxon>Collybiopsis</taxon>
    </lineage>
</organism>